<protein>
    <recommendedName>
        <fullName evidence="3">DUF4136 domain-containing protein</fullName>
    </recommendedName>
</protein>
<sequence length="101" mass="11246">MKLLPLFLVTSALGGSGCASSRLTPLAPDAAAGIYFSQLPTRPYREVAHVEATGSVFTRRAQLLRQLQRRQAQVQGDALVQVRYDFVFWWPHASALVVKYQ</sequence>
<gene>
    <name evidence="1" type="ORF">MTP16_25740</name>
</gene>
<dbReference type="PROSITE" id="PS51257">
    <property type="entry name" value="PROKAR_LIPOPROTEIN"/>
    <property type="match status" value="1"/>
</dbReference>
<geneLocation type="plasmid" evidence="1 2">
    <name>unnamed6</name>
</geneLocation>
<reference evidence="1 2" key="1">
    <citation type="submission" date="2022-03" db="EMBL/GenBank/DDBJ databases">
        <title>Hymenobactersp. isolated from the air.</title>
        <authorList>
            <person name="Won M."/>
            <person name="Kwon S.-W."/>
        </authorList>
    </citation>
    <scope>NUCLEOTIDE SEQUENCE [LARGE SCALE GENOMIC DNA]</scope>
    <source>
        <strain evidence="1 2">KACC 22596</strain>
        <plasmid evidence="1 2">unnamed6</plasmid>
    </source>
</reference>
<evidence type="ECO:0000313" key="2">
    <source>
        <dbReference type="Proteomes" id="UP000831390"/>
    </source>
</evidence>
<evidence type="ECO:0000313" key="1">
    <source>
        <dbReference type="EMBL" id="UOE36854.1"/>
    </source>
</evidence>
<organism evidence="1 2">
    <name type="scientific">Hymenobacter monticola</name>
    <dbReference type="NCBI Taxonomy" id="1705399"/>
    <lineage>
        <taxon>Bacteria</taxon>
        <taxon>Pseudomonadati</taxon>
        <taxon>Bacteroidota</taxon>
        <taxon>Cytophagia</taxon>
        <taxon>Cytophagales</taxon>
        <taxon>Hymenobacteraceae</taxon>
        <taxon>Hymenobacter</taxon>
    </lineage>
</organism>
<keyword evidence="1" id="KW-0614">Plasmid</keyword>
<dbReference type="Proteomes" id="UP000831390">
    <property type="component" value="Plasmid unnamed6"/>
</dbReference>
<dbReference type="RefSeq" id="WP_243521070.1">
    <property type="nucleotide sequence ID" value="NZ_CP094540.1"/>
</dbReference>
<accession>A0ABY4BDN0</accession>
<dbReference type="EMBL" id="CP094540">
    <property type="protein sequence ID" value="UOE36854.1"/>
    <property type="molecule type" value="Genomic_DNA"/>
</dbReference>
<name>A0ABY4BDN0_9BACT</name>
<keyword evidence="2" id="KW-1185">Reference proteome</keyword>
<proteinExistence type="predicted"/>
<evidence type="ECO:0008006" key="3">
    <source>
        <dbReference type="Google" id="ProtNLM"/>
    </source>
</evidence>